<evidence type="ECO:0000256" key="1">
    <source>
        <dbReference type="SAM" id="MobiDB-lite"/>
    </source>
</evidence>
<comment type="caution">
    <text evidence="3">The sequence shown here is derived from an EMBL/GenBank/DDBJ whole genome shotgun (WGS) entry which is preliminary data.</text>
</comment>
<dbReference type="AlphaFoldDB" id="A0A5C6X1A4"/>
<feature type="region of interest" description="Disordered" evidence="1">
    <location>
        <begin position="34"/>
        <end position="62"/>
    </location>
</feature>
<dbReference type="EMBL" id="VOSM01000011">
    <property type="protein sequence ID" value="TXD34904.1"/>
    <property type="molecule type" value="Genomic_DNA"/>
</dbReference>
<evidence type="ECO:0000313" key="3">
    <source>
        <dbReference type="EMBL" id="TXD34904.1"/>
    </source>
</evidence>
<feature type="compositionally biased region" description="Low complexity" evidence="1">
    <location>
        <begin position="44"/>
        <end position="53"/>
    </location>
</feature>
<sequence>MTQKRRMFWVSVLMCSAMAVGCSAEVEEFRNTEHDAGTERADVAPDTDAQAPDADTDTEPGPECTTAGGCEQGSYCNMEMGCVDGVCEALLVPEVEPGTMYEAWDQWPCVADSCTCASGADPFLEGILKCEPVHNGYFWTFGSVEVRVLGRAESGECIWEVSENTEAEVTQRTCRVPMPSAPWPGLYADHSMHLPFMEGFPGECDEPTTCCVLDGCPNPCGEEEMEKQVCFRFPLHMTPCEVIR</sequence>
<organism evidence="3 4">
    <name type="scientific">Lujinxingia vulgaris</name>
    <dbReference type="NCBI Taxonomy" id="2600176"/>
    <lineage>
        <taxon>Bacteria</taxon>
        <taxon>Deltaproteobacteria</taxon>
        <taxon>Bradymonadales</taxon>
        <taxon>Lujinxingiaceae</taxon>
        <taxon>Lujinxingia</taxon>
    </lineage>
</organism>
<feature type="chain" id="PRO_5022877827" evidence="2">
    <location>
        <begin position="20"/>
        <end position="244"/>
    </location>
</feature>
<gene>
    <name evidence="3" type="ORF">FRC98_17430</name>
</gene>
<name>A0A5C6X1A4_9DELT</name>
<keyword evidence="4" id="KW-1185">Reference proteome</keyword>
<accession>A0A5C6X1A4</accession>
<dbReference type="RefSeq" id="WP_146982711.1">
    <property type="nucleotide sequence ID" value="NZ_VOSM01000011.1"/>
</dbReference>
<protein>
    <submittedName>
        <fullName evidence="3">Uncharacterized protein</fullName>
    </submittedName>
</protein>
<reference evidence="3 4" key="1">
    <citation type="submission" date="2019-08" db="EMBL/GenBank/DDBJ databases">
        <title>Bradymonadales sp. TMQ4.</title>
        <authorList>
            <person name="Liang Q."/>
        </authorList>
    </citation>
    <scope>NUCLEOTIDE SEQUENCE [LARGE SCALE GENOMIC DNA]</scope>
    <source>
        <strain evidence="3 4">TMQ4</strain>
    </source>
</reference>
<proteinExistence type="predicted"/>
<keyword evidence="2" id="KW-0732">Signal</keyword>
<feature type="compositionally biased region" description="Basic and acidic residues" evidence="1">
    <location>
        <begin position="34"/>
        <end position="43"/>
    </location>
</feature>
<evidence type="ECO:0000313" key="4">
    <source>
        <dbReference type="Proteomes" id="UP000321412"/>
    </source>
</evidence>
<dbReference type="PROSITE" id="PS51257">
    <property type="entry name" value="PROKAR_LIPOPROTEIN"/>
    <property type="match status" value="1"/>
</dbReference>
<feature type="signal peptide" evidence="2">
    <location>
        <begin position="1"/>
        <end position="19"/>
    </location>
</feature>
<evidence type="ECO:0000256" key="2">
    <source>
        <dbReference type="SAM" id="SignalP"/>
    </source>
</evidence>
<dbReference type="Proteomes" id="UP000321412">
    <property type="component" value="Unassembled WGS sequence"/>
</dbReference>